<evidence type="ECO:0000256" key="4">
    <source>
        <dbReference type="ARBA" id="ARBA00022825"/>
    </source>
</evidence>
<dbReference type="InterPro" id="IPR015500">
    <property type="entry name" value="Peptidase_S8_subtilisin-rel"/>
</dbReference>
<dbReference type="InterPro" id="IPR023828">
    <property type="entry name" value="Peptidase_S8_Ser-AS"/>
</dbReference>
<evidence type="ECO:0000256" key="6">
    <source>
        <dbReference type="RuleBase" id="RU003355"/>
    </source>
</evidence>
<dbReference type="PROSITE" id="PS00137">
    <property type="entry name" value="SUBTILASE_HIS"/>
    <property type="match status" value="1"/>
</dbReference>
<dbReference type="Proteomes" id="UP001500359">
    <property type="component" value="Unassembled WGS sequence"/>
</dbReference>
<feature type="active site" description="Charge relay system" evidence="5">
    <location>
        <position position="376"/>
    </location>
</feature>
<evidence type="ECO:0000256" key="5">
    <source>
        <dbReference type="PROSITE-ProRule" id="PRU01240"/>
    </source>
</evidence>
<dbReference type="PRINTS" id="PR00723">
    <property type="entry name" value="SUBTILISIN"/>
</dbReference>
<dbReference type="SUPFAM" id="SSF52743">
    <property type="entry name" value="Subtilisin-like"/>
    <property type="match status" value="1"/>
</dbReference>
<proteinExistence type="inferred from homology"/>
<keyword evidence="7" id="KW-0732">Signal</keyword>
<evidence type="ECO:0000256" key="2">
    <source>
        <dbReference type="ARBA" id="ARBA00022670"/>
    </source>
</evidence>
<accession>A0ABP3X003</accession>
<dbReference type="Gene3D" id="2.60.120.260">
    <property type="entry name" value="Galactose-binding domain-like"/>
    <property type="match status" value="1"/>
</dbReference>
<dbReference type="PROSITE" id="PS51892">
    <property type="entry name" value="SUBTILASE"/>
    <property type="match status" value="1"/>
</dbReference>
<reference evidence="10" key="1">
    <citation type="journal article" date="2019" name="Int. J. Syst. Evol. Microbiol.">
        <title>The Global Catalogue of Microorganisms (GCM) 10K type strain sequencing project: providing services to taxonomists for standard genome sequencing and annotation.</title>
        <authorList>
            <consortium name="The Broad Institute Genomics Platform"/>
            <consortium name="The Broad Institute Genome Sequencing Center for Infectious Disease"/>
            <person name="Wu L."/>
            <person name="Ma J."/>
        </authorList>
    </citation>
    <scope>NUCLEOTIDE SEQUENCE [LARGE SCALE GENOMIC DNA]</scope>
    <source>
        <strain evidence="10">JCM 15896</strain>
    </source>
</reference>
<feature type="active site" description="Charge relay system" evidence="5">
    <location>
        <position position="134"/>
    </location>
</feature>
<dbReference type="Gene3D" id="2.60.120.380">
    <property type="match status" value="1"/>
</dbReference>
<dbReference type="RefSeq" id="WP_343861579.1">
    <property type="nucleotide sequence ID" value="NZ_BAAAFD010000010.1"/>
</dbReference>
<keyword evidence="4 5" id="KW-0720">Serine protease</keyword>
<dbReference type="Gene3D" id="3.40.50.200">
    <property type="entry name" value="Peptidase S8/S53 domain"/>
    <property type="match status" value="1"/>
</dbReference>
<dbReference type="EMBL" id="BAAAFD010000010">
    <property type="protein sequence ID" value="GAA0859026.1"/>
    <property type="molecule type" value="Genomic_DNA"/>
</dbReference>
<feature type="signal peptide" evidence="7">
    <location>
        <begin position="1"/>
        <end position="23"/>
    </location>
</feature>
<gene>
    <name evidence="9" type="ORF">GCM10009114_30910</name>
</gene>
<evidence type="ECO:0000313" key="9">
    <source>
        <dbReference type="EMBL" id="GAA0859026.1"/>
    </source>
</evidence>
<feature type="active site" description="Charge relay system" evidence="5">
    <location>
        <position position="182"/>
    </location>
</feature>
<evidence type="ECO:0000256" key="3">
    <source>
        <dbReference type="ARBA" id="ARBA00022801"/>
    </source>
</evidence>
<keyword evidence="10" id="KW-1185">Reference proteome</keyword>
<dbReference type="PROSITE" id="PS00136">
    <property type="entry name" value="SUBTILASE_ASP"/>
    <property type="match status" value="1"/>
</dbReference>
<feature type="domain" description="Peptidase S8/S53" evidence="8">
    <location>
        <begin position="125"/>
        <end position="421"/>
    </location>
</feature>
<dbReference type="PROSITE" id="PS00138">
    <property type="entry name" value="SUBTILASE_SER"/>
    <property type="match status" value="1"/>
</dbReference>
<dbReference type="PANTHER" id="PTHR43806:SF11">
    <property type="entry name" value="CEREVISIN-RELATED"/>
    <property type="match status" value="1"/>
</dbReference>
<dbReference type="PANTHER" id="PTHR43806">
    <property type="entry name" value="PEPTIDASE S8"/>
    <property type="match status" value="1"/>
</dbReference>
<dbReference type="InterPro" id="IPR023827">
    <property type="entry name" value="Peptidase_S8_Asp-AS"/>
</dbReference>
<evidence type="ECO:0000256" key="7">
    <source>
        <dbReference type="SAM" id="SignalP"/>
    </source>
</evidence>
<comment type="similarity">
    <text evidence="1 5 6">Belongs to the peptidase S8 family.</text>
</comment>
<name>A0ABP3X003_9ALTE</name>
<keyword evidence="2 5" id="KW-0645">Protease</keyword>
<comment type="caution">
    <text evidence="9">The sequence shown here is derived from an EMBL/GenBank/DDBJ whole genome shotgun (WGS) entry which is preliminary data.</text>
</comment>
<evidence type="ECO:0000259" key="8">
    <source>
        <dbReference type="Pfam" id="PF00082"/>
    </source>
</evidence>
<feature type="chain" id="PRO_5046499099" description="Peptidase S8/S53 domain-containing protein" evidence="7">
    <location>
        <begin position="24"/>
        <end position="694"/>
    </location>
</feature>
<dbReference type="InterPro" id="IPR050131">
    <property type="entry name" value="Peptidase_S8_subtilisin-like"/>
</dbReference>
<sequence length="694" mass="73552">MKSPFATLSVIAASMLSVNAAHADALIGPKLSEQLQSQVGPFNVIVSFDNQQSIDSVLQNLNVPYRALQTLPMAGVTLSKLQLQTLQANPSVTSVYANVPLEYKNYTSGEITGGHYVQDNYNVDGSGVTIAVLDSGVDATHPDLELGTKTVENVKIVGDLDLAGGRNAFIEGVPNSDTTSGHGTHVAGTVGGTGAASANDERRANYHDGIAPGARLVGLGAGEGVSILYALLGFDYAIANQERLDIDIITNSWGGGDGAMFDPNNPINQASFKAYQNGMVVTFAASNSGPAEDTLNQYAIAPWVINVAAGTSDKQLADFSSRGVAGDEYKLPDITAPGKDITSTRAPNTAIGALGPVVDPAHPEYFAYYHTISGTSMATPFVAGVAALLLEVNPNLSPDQIEEIIKVTADPMDYAPHEVGTGYINVKAAVDMAGQVVGQRNDFLAGNTLWASQGKWSTVDDSDPRLSYDGKWYQKDDEKAYQGGYMKAKYAGSAVAAAVRGDRVRLHFYVKNAKPTSIELFSDGQSMGAATIYHADASKNDPKNVTVSFDGLGNGVHDLEIRMLSKYVYFDAMDVDGEVIESDVTYTEVTETYTGTMGVSAENLEVQDFPFEVAANDISIMASLEWATVADLDFALVNPEGVEVATSASLANPESLQFWVDQAGTYILRVKGYISVATPFTITNTVTKASKASN</sequence>
<dbReference type="InterPro" id="IPR036852">
    <property type="entry name" value="Peptidase_S8/S53_dom_sf"/>
</dbReference>
<keyword evidence="3 5" id="KW-0378">Hydrolase</keyword>
<dbReference type="InterPro" id="IPR000209">
    <property type="entry name" value="Peptidase_S8/S53_dom"/>
</dbReference>
<dbReference type="InterPro" id="IPR022398">
    <property type="entry name" value="Peptidase_S8_His-AS"/>
</dbReference>
<evidence type="ECO:0000256" key="1">
    <source>
        <dbReference type="ARBA" id="ARBA00011073"/>
    </source>
</evidence>
<evidence type="ECO:0000313" key="10">
    <source>
        <dbReference type="Proteomes" id="UP001500359"/>
    </source>
</evidence>
<dbReference type="Pfam" id="PF00082">
    <property type="entry name" value="Peptidase_S8"/>
    <property type="match status" value="1"/>
</dbReference>
<protein>
    <recommendedName>
        <fullName evidence="8">Peptidase S8/S53 domain-containing protein</fullName>
    </recommendedName>
</protein>
<organism evidence="9 10">
    <name type="scientific">Aliiglaciecola litoralis</name>
    <dbReference type="NCBI Taxonomy" id="582857"/>
    <lineage>
        <taxon>Bacteria</taxon>
        <taxon>Pseudomonadati</taxon>
        <taxon>Pseudomonadota</taxon>
        <taxon>Gammaproteobacteria</taxon>
        <taxon>Alteromonadales</taxon>
        <taxon>Alteromonadaceae</taxon>
        <taxon>Aliiglaciecola</taxon>
    </lineage>
</organism>